<dbReference type="STRING" id="1764295.A0A5B8MHZ7"/>
<reference evidence="2 3" key="1">
    <citation type="submission" date="2018-07" db="EMBL/GenBank/DDBJ databases">
        <title>The complete nuclear genome of the prasinophyte Chloropicon primus (CCMP1205).</title>
        <authorList>
            <person name="Pombert J.-F."/>
            <person name="Otis C."/>
            <person name="Turmel M."/>
            <person name="Lemieux C."/>
        </authorList>
    </citation>
    <scope>NUCLEOTIDE SEQUENCE [LARGE SCALE GENOMIC DNA]</scope>
    <source>
        <strain evidence="2 3">CCMP1205</strain>
    </source>
</reference>
<dbReference type="AlphaFoldDB" id="A0A5B8MHZ7"/>
<dbReference type="EMBL" id="CP031036">
    <property type="protein sequence ID" value="QDZ19684.1"/>
    <property type="molecule type" value="Genomic_DNA"/>
</dbReference>
<gene>
    <name evidence="2" type="ORF">A3770_03p22020</name>
</gene>
<feature type="compositionally biased region" description="Polar residues" evidence="1">
    <location>
        <begin position="327"/>
        <end position="338"/>
    </location>
</feature>
<feature type="region of interest" description="Disordered" evidence="1">
    <location>
        <begin position="89"/>
        <end position="124"/>
    </location>
</feature>
<proteinExistence type="predicted"/>
<sequence>MAKEPESWGELVSNYRDDYGSRSYQTVKKDGTNVVRRLSTSGPFLTDLAGINNHNRTGEVNKARHNDGRWNAINERHGRGTLELLQPNAASGGKDRAEVKKPSGRRLIPGAGPGVAANRPAPSHLTDRKNLFGVLQGSEAGATDGWIGNELIDPSKGKTCATSTQPGDKSWIKMERGTKVEDDGWIGNIQICPTKGKKPTPGPEQRTARKDLFEVMSGTGNSSNQDSWIGNIAIDPSKGKGYSGRMTKDQDLHSVMQHQYLKDSGNNAPRPPVSKKENIGGFNFSDYTNPKNESSDVKFGKRVPTKPIQNAHEKKTGTKKLPVPGSRSGSDIGPTSGQGMDLLYWQKPNKQTTVRGEDYTIYR</sequence>
<evidence type="ECO:0000313" key="3">
    <source>
        <dbReference type="Proteomes" id="UP000316726"/>
    </source>
</evidence>
<keyword evidence="3" id="KW-1185">Reference proteome</keyword>
<organism evidence="2 3">
    <name type="scientific">Chloropicon primus</name>
    <dbReference type="NCBI Taxonomy" id="1764295"/>
    <lineage>
        <taxon>Eukaryota</taxon>
        <taxon>Viridiplantae</taxon>
        <taxon>Chlorophyta</taxon>
        <taxon>Chloropicophyceae</taxon>
        <taxon>Chloropicales</taxon>
        <taxon>Chloropicaceae</taxon>
        <taxon>Chloropicon</taxon>
    </lineage>
</organism>
<protein>
    <submittedName>
        <fullName evidence="2">Uncharacterized protein</fullName>
    </submittedName>
</protein>
<evidence type="ECO:0000313" key="2">
    <source>
        <dbReference type="EMBL" id="QDZ19684.1"/>
    </source>
</evidence>
<evidence type="ECO:0000256" key="1">
    <source>
        <dbReference type="SAM" id="MobiDB-lite"/>
    </source>
</evidence>
<dbReference type="Proteomes" id="UP000316726">
    <property type="component" value="Chromosome 3"/>
</dbReference>
<dbReference type="OrthoDB" id="525699at2759"/>
<accession>A0A5B8MHZ7</accession>
<feature type="region of interest" description="Disordered" evidence="1">
    <location>
        <begin position="262"/>
        <end position="363"/>
    </location>
</feature>
<name>A0A5B8MHZ7_9CHLO</name>